<dbReference type="EMBL" id="CYRY02045377">
    <property type="protein sequence ID" value="VCX40781.1"/>
    <property type="molecule type" value="Genomic_DNA"/>
</dbReference>
<dbReference type="GO" id="GO:0005634">
    <property type="term" value="C:nucleus"/>
    <property type="evidence" value="ECO:0007669"/>
    <property type="project" value="UniProtKB-SubCell"/>
</dbReference>
<dbReference type="PANTHER" id="PTHR24381">
    <property type="entry name" value="ZINC FINGER PROTEIN"/>
    <property type="match status" value="1"/>
</dbReference>
<dbReference type="SUPFAM" id="SSF109640">
    <property type="entry name" value="KRAB domain (Kruppel-associated box)"/>
    <property type="match status" value="1"/>
</dbReference>
<dbReference type="InterPro" id="IPR036236">
    <property type="entry name" value="Znf_C2H2_sf"/>
</dbReference>
<keyword evidence="5 9" id="KW-0863">Zinc-finger</keyword>
<evidence type="ECO:0000256" key="3">
    <source>
        <dbReference type="ARBA" id="ARBA00022723"/>
    </source>
</evidence>
<feature type="non-terminal residue" evidence="12">
    <location>
        <position position="292"/>
    </location>
</feature>
<evidence type="ECO:0000256" key="8">
    <source>
        <dbReference type="ARBA" id="ARBA00023242"/>
    </source>
</evidence>
<name>A0A9X9MAL4_GULGU</name>
<evidence type="ECO:0000256" key="1">
    <source>
        <dbReference type="ARBA" id="ARBA00004123"/>
    </source>
</evidence>
<dbReference type="Gene3D" id="3.30.160.60">
    <property type="entry name" value="Classic Zinc Finger"/>
    <property type="match status" value="3"/>
</dbReference>
<evidence type="ECO:0008006" key="14">
    <source>
        <dbReference type="Google" id="ProtNLM"/>
    </source>
</evidence>
<dbReference type="AlphaFoldDB" id="A0A9X9MAL4"/>
<keyword evidence="3" id="KW-0479">Metal-binding</keyword>
<evidence type="ECO:0000313" key="12">
    <source>
        <dbReference type="EMBL" id="VCX40781.1"/>
    </source>
</evidence>
<keyword evidence="13" id="KW-1185">Reference proteome</keyword>
<evidence type="ECO:0000259" key="10">
    <source>
        <dbReference type="PROSITE" id="PS50157"/>
    </source>
</evidence>
<protein>
    <recommendedName>
        <fullName evidence="14">Zinc finger protein 182</fullName>
    </recommendedName>
</protein>
<dbReference type="InterPro" id="IPR013087">
    <property type="entry name" value="Znf_C2H2_type"/>
</dbReference>
<feature type="domain" description="C2H2-type" evidence="10">
    <location>
        <begin position="235"/>
        <end position="262"/>
    </location>
</feature>
<dbReference type="Gene3D" id="6.10.140.140">
    <property type="match status" value="1"/>
</dbReference>
<keyword evidence="6" id="KW-0862">Zinc</keyword>
<dbReference type="CDD" id="cd07765">
    <property type="entry name" value="KRAB_A-box"/>
    <property type="match status" value="1"/>
</dbReference>
<accession>A0A9X9MAL4</accession>
<evidence type="ECO:0000259" key="11">
    <source>
        <dbReference type="PROSITE" id="PS50805"/>
    </source>
</evidence>
<comment type="caution">
    <text evidence="12">The sequence shown here is derived from an EMBL/GenBank/DDBJ whole genome shotgun (WGS) entry which is preliminary data.</text>
</comment>
<dbReference type="GO" id="GO:0000977">
    <property type="term" value="F:RNA polymerase II transcription regulatory region sequence-specific DNA binding"/>
    <property type="evidence" value="ECO:0007669"/>
    <property type="project" value="TreeGrafter"/>
</dbReference>
<organism evidence="12 13">
    <name type="scientific">Gulo gulo</name>
    <name type="common">Wolverine</name>
    <name type="synonym">Gluton</name>
    <dbReference type="NCBI Taxonomy" id="48420"/>
    <lineage>
        <taxon>Eukaryota</taxon>
        <taxon>Metazoa</taxon>
        <taxon>Chordata</taxon>
        <taxon>Craniata</taxon>
        <taxon>Vertebrata</taxon>
        <taxon>Euteleostomi</taxon>
        <taxon>Mammalia</taxon>
        <taxon>Eutheria</taxon>
        <taxon>Laurasiatheria</taxon>
        <taxon>Carnivora</taxon>
        <taxon>Caniformia</taxon>
        <taxon>Musteloidea</taxon>
        <taxon>Mustelidae</taxon>
        <taxon>Guloninae</taxon>
        <taxon>Gulo</taxon>
    </lineage>
</organism>
<proteinExistence type="inferred from homology"/>
<comment type="similarity">
    <text evidence="2">Belongs to the krueppel C2H2-type zinc-finger protein family.</text>
</comment>
<dbReference type="FunFam" id="3.30.160.60:FF:000128">
    <property type="entry name" value="zinc finger protein 268 isoform X1"/>
    <property type="match status" value="1"/>
</dbReference>
<dbReference type="FunFam" id="3.30.160.60:FF:000053">
    <property type="entry name" value="zinc finger protein 182 isoform X1"/>
    <property type="match status" value="1"/>
</dbReference>
<evidence type="ECO:0000256" key="7">
    <source>
        <dbReference type="ARBA" id="ARBA00023125"/>
    </source>
</evidence>
<evidence type="ECO:0000313" key="13">
    <source>
        <dbReference type="Proteomes" id="UP000269945"/>
    </source>
</evidence>
<dbReference type="PROSITE" id="PS00028">
    <property type="entry name" value="ZINC_FINGER_C2H2_1"/>
    <property type="match status" value="2"/>
</dbReference>
<dbReference type="InterPro" id="IPR036051">
    <property type="entry name" value="KRAB_dom_sf"/>
</dbReference>
<evidence type="ECO:0000256" key="4">
    <source>
        <dbReference type="ARBA" id="ARBA00022737"/>
    </source>
</evidence>
<dbReference type="GO" id="GO:0000981">
    <property type="term" value="F:DNA-binding transcription factor activity, RNA polymerase II-specific"/>
    <property type="evidence" value="ECO:0007669"/>
    <property type="project" value="TreeGrafter"/>
</dbReference>
<feature type="domain" description="KRAB" evidence="11">
    <location>
        <begin position="25"/>
        <end position="96"/>
    </location>
</feature>
<dbReference type="SMART" id="SM00349">
    <property type="entry name" value="KRAB"/>
    <property type="match status" value="1"/>
</dbReference>
<feature type="domain" description="C2H2-type" evidence="10">
    <location>
        <begin position="263"/>
        <end position="290"/>
    </location>
</feature>
<dbReference type="InterPro" id="IPR001909">
    <property type="entry name" value="KRAB"/>
</dbReference>
<reference evidence="12 13" key="1">
    <citation type="submission" date="2018-10" db="EMBL/GenBank/DDBJ databases">
        <authorList>
            <person name="Ekblom R."/>
            <person name="Jareborg N."/>
        </authorList>
    </citation>
    <scope>NUCLEOTIDE SEQUENCE [LARGE SCALE GENOMIC DNA]</scope>
    <source>
        <tissue evidence="12">Muscle</tissue>
    </source>
</reference>
<keyword evidence="7" id="KW-0238">DNA-binding</keyword>
<evidence type="ECO:0000256" key="2">
    <source>
        <dbReference type="ARBA" id="ARBA00006991"/>
    </source>
</evidence>
<dbReference type="PROSITE" id="PS50805">
    <property type="entry name" value="KRAB"/>
    <property type="match status" value="1"/>
</dbReference>
<evidence type="ECO:0000256" key="9">
    <source>
        <dbReference type="PROSITE-ProRule" id="PRU00042"/>
    </source>
</evidence>
<dbReference type="PANTHER" id="PTHR24381:SF455">
    <property type="entry name" value="RB-ASSOCIATED KRAB ZINC FINGER PROTEIN-RELATED"/>
    <property type="match status" value="1"/>
</dbReference>
<gene>
    <name evidence="12" type="ORF">BN2614_LOCUS2</name>
</gene>
<sequence>MKLSLCTSLLFSQEEQEMAKPQGLVTFEDVAVDFTPEEWQYLNPPQKTLYREVMLETYSNLVSVAGPQGTKPDLILKLEVKEPCLGETKISFWSFPEAVCQIGEQIERQHQDDQDRYLLMQVGFPDKKTIITKTGHDYNEFGNAFHLNTNLVASIQRSHKYEPFGNNMVDSLDLFTRSSVGKKHDSGCAKLFFHTEYEKTTPGVKPHGYKECGKALRRKKGLSLQERIKNGEKPFECTACRKTFSKKSHLIVHWRTHTGEKPFGCTECGKAFSQKSQLIIHLRSHTGERPFE</sequence>
<dbReference type="SUPFAM" id="SSF57667">
    <property type="entry name" value="beta-beta-alpha zinc fingers"/>
    <property type="match status" value="2"/>
</dbReference>
<evidence type="ECO:0000256" key="6">
    <source>
        <dbReference type="ARBA" id="ARBA00022833"/>
    </source>
</evidence>
<dbReference type="PROSITE" id="PS50157">
    <property type="entry name" value="ZINC_FINGER_C2H2_2"/>
    <property type="match status" value="2"/>
</dbReference>
<keyword evidence="8" id="KW-0539">Nucleus</keyword>
<dbReference type="GO" id="GO:0008270">
    <property type="term" value="F:zinc ion binding"/>
    <property type="evidence" value="ECO:0007669"/>
    <property type="project" value="UniProtKB-KW"/>
</dbReference>
<dbReference type="Proteomes" id="UP000269945">
    <property type="component" value="Unassembled WGS sequence"/>
</dbReference>
<keyword evidence="4" id="KW-0677">Repeat</keyword>
<dbReference type="Pfam" id="PF01352">
    <property type="entry name" value="KRAB"/>
    <property type="match status" value="1"/>
</dbReference>
<evidence type="ECO:0000256" key="5">
    <source>
        <dbReference type="ARBA" id="ARBA00022771"/>
    </source>
</evidence>
<comment type="subcellular location">
    <subcellularLocation>
        <location evidence="1">Nucleus</location>
    </subcellularLocation>
</comment>
<dbReference type="Pfam" id="PF00096">
    <property type="entry name" value="zf-C2H2"/>
    <property type="match status" value="2"/>
</dbReference>
<dbReference type="SMART" id="SM00355">
    <property type="entry name" value="ZnF_C2H2"/>
    <property type="match status" value="2"/>
</dbReference>